<organism evidence="2 3">
    <name type="scientific">Streptomyces stephensoniae</name>
    <dbReference type="NCBI Taxonomy" id="3375367"/>
    <lineage>
        <taxon>Bacteria</taxon>
        <taxon>Bacillati</taxon>
        <taxon>Actinomycetota</taxon>
        <taxon>Actinomycetes</taxon>
        <taxon>Kitasatosporales</taxon>
        <taxon>Streptomycetaceae</taxon>
        <taxon>Streptomyces</taxon>
    </lineage>
</organism>
<dbReference type="EMBL" id="JAVRFG010000036">
    <property type="protein sequence ID" value="MDT0493648.1"/>
    <property type="molecule type" value="Genomic_DNA"/>
</dbReference>
<evidence type="ECO:0000313" key="3">
    <source>
        <dbReference type="Proteomes" id="UP001180556"/>
    </source>
</evidence>
<proteinExistence type="predicted"/>
<evidence type="ECO:0000313" key="2">
    <source>
        <dbReference type="EMBL" id="MDT0493648.1"/>
    </source>
</evidence>
<feature type="compositionally biased region" description="Low complexity" evidence="1">
    <location>
        <begin position="208"/>
        <end position="218"/>
    </location>
</feature>
<protein>
    <submittedName>
        <fullName evidence="2">Uncharacterized protein</fullName>
    </submittedName>
</protein>
<gene>
    <name evidence="2" type="ORF">RM717_24415</name>
</gene>
<dbReference type="Proteomes" id="UP001180556">
    <property type="component" value="Unassembled WGS sequence"/>
</dbReference>
<evidence type="ECO:0000256" key="1">
    <source>
        <dbReference type="SAM" id="MobiDB-lite"/>
    </source>
</evidence>
<feature type="region of interest" description="Disordered" evidence="1">
    <location>
        <begin position="208"/>
        <end position="258"/>
    </location>
</feature>
<accession>A0ABU2W841</accession>
<comment type="caution">
    <text evidence="2">The sequence shown here is derived from an EMBL/GenBank/DDBJ whole genome shotgun (WGS) entry which is preliminary data.</text>
</comment>
<keyword evidence="3" id="KW-1185">Reference proteome</keyword>
<name>A0ABU2W841_9ACTN</name>
<reference evidence="3" key="1">
    <citation type="submission" date="2023-07" db="EMBL/GenBank/DDBJ databases">
        <title>30 novel species of actinomycetes from the DSMZ collection.</title>
        <authorList>
            <person name="Nouioui I."/>
        </authorList>
    </citation>
    <scope>NUCLEOTIDE SEQUENCE [LARGE SCALE GENOMIC DNA]</scope>
    <source>
        <strain evidence="3">DSM 40932</strain>
    </source>
</reference>
<sequence>MSRTRPGRVRTKRDNRRPPLLLSMMKPQNINLREGEIKSIVCPDCERWWRLMGETKLKIREHCARGCKGGGTDCQEHTRCPGSNQSVLLDITVERWAEAMLAADSTATGRRSARQHFKPIPAQAEPIARMSSAASTPVEALSAYRSHLRRCRDSGKAGRCAGSYRCVEGARIAALYAELEQVEGQRVRDARVDALLARHRTARTWSRYTETTTSTTSSLAKRGGTAVEEANNAVRGRRPGSVSEFRGPEVPPNQQVHDQRQAVLGQQYARRNTAPSV</sequence>
<dbReference type="RefSeq" id="WP_311603996.1">
    <property type="nucleotide sequence ID" value="NZ_JAVRFG010000036.1"/>
</dbReference>